<organism evidence="1 2">
    <name type="scientific">Shewanella algidipiscicola</name>
    <dbReference type="NCBI Taxonomy" id="614070"/>
    <lineage>
        <taxon>Bacteria</taxon>
        <taxon>Pseudomonadati</taxon>
        <taxon>Pseudomonadota</taxon>
        <taxon>Gammaproteobacteria</taxon>
        <taxon>Alteromonadales</taxon>
        <taxon>Shewanellaceae</taxon>
        <taxon>Shewanella</taxon>
    </lineage>
</organism>
<gene>
    <name evidence="1" type="ORF">TUM4630_14120</name>
</gene>
<evidence type="ECO:0000313" key="1">
    <source>
        <dbReference type="EMBL" id="GIU45618.1"/>
    </source>
</evidence>
<accession>A0ABQ4PDJ5</accession>
<proteinExistence type="predicted"/>
<dbReference type="RefSeq" id="WP_119978434.1">
    <property type="nucleotide sequence ID" value="NZ_BPFB01000013.1"/>
</dbReference>
<evidence type="ECO:0008006" key="3">
    <source>
        <dbReference type="Google" id="ProtNLM"/>
    </source>
</evidence>
<sequence>MRDLGLMGESTFSLWCAEVGLIPNGSQIDRTGWDFFVEFPFDSDLSPQKIHKPAFECKVQVKATDKNCRKLPITLSNLRRLITAQMPAFFVFIEFDKKEVAQRTYVVHVDNELISKVLKRLHKIEHSEEDNAFNKRTMTIHYDNSNLLEMSNGNSLKNCFLGYIGDDTSEYIANKKSHLESTGYEDGFAQITFTTEGEENLKSLIDVSLGIKDEVEIAKFRGVDTRFGILTSNPSFDSDGGKLAMPNLKPTAEGKIKFKEDRLSAGLSFESKFYNSPFNQMVPDELKKMRVEGEFFDLKFNPFTGAASYSFSFGEGIRMEVKKFRNAVKLLNLISKSEKKVFVELLFDGLPKLEFGAGCNDLEFDFSRELKALDSAVKIMSDFEVTDLVDISFDEVSRYETQICQMEDMLASSPNLFKVEFGVNGDGYDPSKETACIFLVTTPIGSHIFGVILVITGSVEEIEGDRYRLITKDVVIEQRIVSEKDETISNEDLVSAIESIEKQYDNDFSVVTMFDKSASKAIKSVS</sequence>
<evidence type="ECO:0000313" key="2">
    <source>
        <dbReference type="Proteomes" id="UP000761574"/>
    </source>
</evidence>
<comment type="caution">
    <text evidence="1">The sequence shown here is derived from an EMBL/GenBank/DDBJ whole genome shotgun (WGS) entry which is preliminary data.</text>
</comment>
<keyword evidence="2" id="KW-1185">Reference proteome</keyword>
<reference evidence="1 2" key="1">
    <citation type="submission" date="2021-05" db="EMBL/GenBank/DDBJ databases">
        <title>Molecular characterization for Shewanella algae harboring chromosomal blaOXA-55-like strains isolated from clinical and environment sample.</title>
        <authorList>
            <person name="Ohama Y."/>
            <person name="Aoki K."/>
            <person name="Harada S."/>
            <person name="Moriya K."/>
            <person name="Ishii Y."/>
            <person name="Tateda K."/>
        </authorList>
    </citation>
    <scope>NUCLEOTIDE SEQUENCE [LARGE SCALE GENOMIC DNA]</scope>
    <source>
        <strain evidence="1 2">LMG 23746</strain>
    </source>
</reference>
<dbReference type="EMBL" id="BPFB01000013">
    <property type="protein sequence ID" value="GIU45618.1"/>
    <property type="molecule type" value="Genomic_DNA"/>
</dbReference>
<protein>
    <recommendedName>
        <fullName evidence="3">DUF4365 domain-containing protein</fullName>
    </recommendedName>
</protein>
<name>A0ABQ4PDJ5_9GAMM</name>
<dbReference type="Proteomes" id="UP000761574">
    <property type="component" value="Unassembled WGS sequence"/>
</dbReference>